<dbReference type="Proteomes" id="UP001141327">
    <property type="component" value="Unassembled WGS sequence"/>
</dbReference>
<evidence type="ECO:0000313" key="1">
    <source>
        <dbReference type="EMBL" id="KAJ4461922.1"/>
    </source>
</evidence>
<accession>A0ABQ8US08</accession>
<proteinExistence type="predicted"/>
<protein>
    <submittedName>
        <fullName evidence="1">Uncharacterized protein</fullName>
    </submittedName>
</protein>
<keyword evidence="2" id="KW-1185">Reference proteome</keyword>
<sequence>MVLSTIACIGRLHHQRAFFLVSACSPDGRLVPSRSQSYDEHFVLKGCVRGSILELFILAEGQRHTLLTSNLNDSLGNLQINGAGQLGYHGFLPDRDEASCLSRTFPIHGLDCAARHGLYLPPDIWSGAFGSVVTVAAPCTYHEHDAT</sequence>
<gene>
    <name evidence="1" type="ORF">PAPYR_1621</name>
</gene>
<comment type="caution">
    <text evidence="1">The sequence shown here is derived from an EMBL/GenBank/DDBJ whole genome shotgun (WGS) entry which is preliminary data.</text>
</comment>
<dbReference type="EMBL" id="JAPMOS010000005">
    <property type="protein sequence ID" value="KAJ4461922.1"/>
    <property type="molecule type" value="Genomic_DNA"/>
</dbReference>
<organism evidence="1 2">
    <name type="scientific">Paratrimastix pyriformis</name>
    <dbReference type="NCBI Taxonomy" id="342808"/>
    <lineage>
        <taxon>Eukaryota</taxon>
        <taxon>Metamonada</taxon>
        <taxon>Preaxostyla</taxon>
        <taxon>Paratrimastigidae</taxon>
        <taxon>Paratrimastix</taxon>
    </lineage>
</organism>
<evidence type="ECO:0000313" key="2">
    <source>
        <dbReference type="Proteomes" id="UP001141327"/>
    </source>
</evidence>
<name>A0ABQ8US08_9EUKA</name>
<reference evidence="1" key="1">
    <citation type="journal article" date="2022" name="bioRxiv">
        <title>Genomics of Preaxostyla Flagellates Illuminates Evolutionary Transitions and the Path Towards Mitochondrial Loss.</title>
        <authorList>
            <person name="Novak L.V.F."/>
            <person name="Treitli S.C."/>
            <person name="Pyrih J."/>
            <person name="Halakuc P."/>
            <person name="Pipaliya S.V."/>
            <person name="Vacek V."/>
            <person name="Brzon O."/>
            <person name="Soukal P."/>
            <person name="Eme L."/>
            <person name="Dacks J.B."/>
            <person name="Karnkowska A."/>
            <person name="Elias M."/>
            <person name="Hampl V."/>
        </authorList>
    </citation>
    <scope>NUCLEOTIDE SEQUENCE</scope>
    <source>
        <strain evidence="1">RCP-MX</strain>
    </source>
</reference>